<dbReference type="Proteomes" id="UP000637769">
    <property type="component" value="Unassembled WGS sequence"/>
</dbReference>
<accession>A0ABQ1M737</accession>
<name>A0ABQ1M737_9PROT</name>
<sequence>MPNGLADPLRIGLAAAAVPATVSGEFLLGPLGACFREGAGYDDPRARRPAFVFAAMAAGRDDPAAGDEVLFNHAFESPLRHRTGMTRS</sequence>
<keyword evidence="2" id="KW-1185">Reference proteome</keyword>
<organism evidence="1 2">
    <name type="scientific">Asaia siamensis</name>
    <dbReference type="NCBI Taxonomy" id="110479"/>
    <lineage>
        <taxon>Bacteria</taxon>
        <taxon>Pseudomonadati</taxon>
        <taxon>Pseudomonadota</taxon>
        <taxon>Alphaproteobacteria</taxon>
        <taxon>Acetobacterales</taxon>
        <taxon>Acetobacteraceae</taxon>
        <taxon>Asaia</taxon>
    </lineage>
</organism>
<gene>
    <name evidence="1" type="ORF">GCM10007207_21740</name>
</gene>
<comment type="caution">
    <text evidence="1">The sequence shown here is derived from an EMBL/GenBank/DDBJ whole genome shotgun (WGS) entry which is preliminary data.</text>
</comment>
<dbReference type="EMBL" id="BMCH01000005">
    <property type="protein sequence ID" value="GGC35811.1"/>
    <property type="molecule type" value="Genomic_DNA"/>
</dbReference>
<protein>
    <submittedName>
        <fullName evidence="1">Uncharacterized protein</fullName>
    </submittedName>
</protein>
<reference evidence="2" key="1">
    <citation type="journal article" date="2019" name="Int. J. Syst. Evol. Microbiol.">
        <title>The Global Catalogue of Microorganisms (GCM) 10K type strain sequencing project: providing services to taxonomists for standard genome sequencing and annotation.</title>
        <authorList>
            <consortium name="The Broad Institute Genomics Platform"/>
            <consortium name="The Broad Institute Genome Sequencing Center for Infectious Disease"/>
            <person name="Wu L."/>
            <person name="Ma J."/>
        </authorList>
    </citation>
    <scope>NUCLEOTIDE SEQUENCE [LARGE SCALE GENOMIC DNA]</scope>
    <source>
        <strain evidence="2">CCM 7132</strain>
    </source>
</reference>
<evidence type="ECO:0000313" key="1">
    <source>
        <dbReference type="EMBL" id="GGC35811.1"/>
    </source>
</evidence>
<proteinExistence type="predicted"/>
<evidence type="ECO:0000313" key="2">
    <source>
        <dbReference type="Proteomes" id="UP000637769"/>
    </source>
</evidence>